<dbReference type="AlphaFoldDB" id="A0A6C2U0L4"/>
<sequence>MACLDSNVIEPHSCISCLLKHPFFIGMKRSRTHKNTATSKVDKYQHVRVEFSLERINGLCKKVDSDQGFDVRANEPRPCTVWILQRFIRYRVKVVSLHDVTDGRQTNCDSQFSQFPKDSLISPSQIFGCESDNQFDGSRIRFWATTLARRLFARFLSKPSSIGVRFGNEHDIGDFMADQRTQSHQLCPFFRSCDYSRIINSITKHFDLILQHLNSCIISRHEKSRYENENHLQKPRILFQIVQIVNPLNPLSVNYLREVIPFRTPKKSTMRMKVLNRSAFSLMGAVGCCSSNQRKTKGSTGELEMKKLKAESWS</sequence>
<accession>A0A6C2U0L4</accession>
<reference evidence="2 3" key="1">
    <citation type="submission" date="2019-04" db="EMBL/GenBank/DDBJ databases">
        <authorList>
            <person name="Van Vliet M D."/>
        </authorList>
    </citation>
    <scope>NUCLEOTIDE SEQUENCE [LARGE SCALE GENOMIC DNA]</scope>
    <source>
        <strain evidence="2 3">F1</strain>
    </source>
</reference>
<keyword evidence="3" id="KW-1185">Reference proteome</keyword>
<name>A0A6C2U0L4_PONDE</name>
<feature type="compositionally biased region" description="Basic and acidic residues" evidence="1">
    <location>
        <begin position="303"/>
        <end position="314"/>
    </location>
</feature>
<gene>
    <name evidence="2" type="ORF">PDESU_01970</name>
</gene>
<dbReference type="EMBL" id="CAAHFG010000001">
    <property type="protein sequence ID" value="VGO13413.1"/>
    <property type="molecule type" value="Genomic_DNA"/>
</dbReference>
<protein>
    <submittedName>
        <fullName evidence="2">Uncharacterized protein</fullName>
    </submittedName>
</protein>
<organism evidence="2 3">
    <name type="scientific">Pontiella desulfatans</name>
    <dbReference type="NCBI Taxonomy" id="2750659"/>
    <lineage>
        <taxon>Bacteria</taxon>
        <taxon>Pseudomonadati</taxon>
        <taxon>Kiritimatiellota</taxon>
        <taxon>Kiritimatiellia</taxon>
        <taxon>Kiritimatiellales</taxon>
        <taxon>Pontiellaceae</taxon>
        <taxon>Pontiella</taxon>
    </lineage>
</organism>
<evidence type="ECO:0000313" key="2">
    <source>
        <dbReference type="EMBL" id="VGO13413.1"/>
    </source>
</evidence>
<feature type="region of interest" description="Disordered" evidence="1">
    <location>
        <begin position="293"/>
        <end position="314"/>
    </location>
</feature>
<evidence type="ECO:0000256" key="1">
    <source>
        <dbReference type="SAM" id="MobiDB-lite"/>
    </source>
</evidence>
<proteinExistence type="predicted"/>
<dbReference type="Proteomes" id="UP000366872">
    <property type="component" value="Unassembled WGS sequence"/>
</dbReference>
<evidence type="ECO:0000313" key="3">
    <source>
        <dbReference type="Proteomes" id="UP000366872"/>
    </source>
</evidence>